<keyword evidence="3" id="KW-0805">Transcription regulation</keyword>
<dbReference type="GO" id="GO:0006355">
    <property type="term" value="P:regulation of DNA-templated transcription"/>
    <property type="evidence" value="ECO:0007669"/>
    <property type="project" value="InterPro"/>
</dbReference>
<name>A0A935T9P7_9PROT</name>
<keyword evidence="1" id="KW-0678">Repressor</keyword>
<evidence type="ECO:0000256" key="6">
    <source>
        <dbReference type="ARBA" id="ARBA00049988"/>
    </source>
</evidence>
<sequence length="92" mass="10341">MRDAAINLRALPEQRDLIDHAAHLLGKNRSDFMLEAACDRAQSVVLEQLFFSLDADKFRQFTTLLDAPPAHNPGLERLLTVNAPWEAEITKA</sequence>
<comment type="similarity">
    <text evidence="6">Belongs to the TacA antitoxin family.</text>
</comment>
<dbReference type="Gene3D" id="1.20.5.780">
    <property type="entry name" value="Single helix bin"/>
    <property type="match status" value="1"/>
</dbReference>
<proteinExistence type="inferred from homology"/>
<dbReference type="InterPro" id="IPR010985">
    <property type="entry name" value="Ribbon_hlx_hlx"/>
</dbReference>
<comment type="caution">
    <text evidence="7">The sequence shown here is derived from an EMBL/GenBank/DDBJ whole genome shotgun (WGS) entry which is preliminary data.</text>
</comment>
<evidence type="ECO:0000313" key="7">
    <source>
        <dbReference type="EMBL" id="MBK7955605.1"/>
    </source>
</evidence>
<gene>
    <name evidence="7" type="ORF">IPK02_17530</name>
</gene>
<organism evidence="7 8">
    <name type="scientific">Candidatus Accumulibacter affinis</name>
    <dbReference type="NCBI Taxonomy" id="2954384"/>
    <lineage>
        <taxon>Bacteria</taxon>
        <taxon>Pseudomonadati</taxon>
        <taxon>Pseudomonadota</taxon>
        <taxon>Betaproteobacteria</taxon>
        <taxon>Candidatus Accumulibacter</taxon>
    </lineage>
</organism>
<keyword evidence="4" id="KW-0238">DNA-binding</keyword>
<evidence type="ECO:0000256" key="4">
    <source>
        <dbReference type="ARBA" id="ARBA00023125"/>
    </source>
</evidence>
<keyword evidence="5" id="KW-0804">Transcription</keyword>
<dbReference type="PANTHER" id="PTHR35401:SF1">
    <property type="entry name" value="CYTOPLASMIC PROTEIN"/>
    <property type="match status" value="1"/>
</dbReference>
<dbReference type="Proteomes" id="UP000706151">
    <property type="component" value="Unassembled WGS sequence"/>
</dbReference>
<evidence type="ECO:0000256" key="3">
    <source>
        <dbReference type="ARBA" id="ARBA00023015"/>
    </source>
</evidence>
<dbReference type="SUPFAM" id="SSF47598">
    <property type="entry name" value="Ribbon-helix-helix"/>
    <property type="match status" value="1"/>
</dbReference>
<dbReference type="Pfam" id="PF08681">
    <property type="entry name" value="TacA1"/>
    <property type="match status" value="1"/>
</dbReference>
<evidence type="ECO:0000256" key="5">
    <source>
        <dbReference type="ARBA" id="ARBA00023163"/>
    </source>
</evidence>
<evidence type="ECO:0000313" key="8">
    <source>
        <dbReference type="Proteomes" id="UP000706151"/>
    </source>
</evidence>
<dbReference type="AlphaFoldDB" id="A0A935T9P7"/>
<protein>
    <submittedName>
        <fullName evidence="7">DUF1778 domain-containing protein</fullName>
    </submittedName>
</protein>
<evidence type="ECO:0000256" key="1">
    <source>
        <dbReference type="ARBA" id="ARBA00022491"/>
    </source>
</evidence>
<reference evidence="7 8" key="1">
    <citation type="submission" date="2020-10" db="EMBL/GenBank/DDBJ databases">
        <title>Connecting structure to function with the recovery of over 1000 high-quality activated sludge metagenome-assembled genomes encoding full-length rRNA genes using long-read sequencing.</title>
        <authorList>
            <person name="Singleton C.M."/>
            <person name="Petriglieri F."/>
            <person name="Kristensen J.M."/>
            <person name="Kirkegaard R.H."/>
            <person name="Michaelsen T.Y."/>
            <person name="Andersen M.H."/>
            <person name="Karst S.M."/>
            <person name="Dueholm M.S."/>
            <person name="Nielsen P.H."/>
            <person name="Albertsen M."/>
        </authorList>
    </citation>
    <scope>NUCLEOTIDE SEQUENCE [LARGE SCALE GENOMIC DNA]</scope>
    <source>
        <strain evidence="7">Fred_18-Q3-R57-64_BAT3C.720</strain>
    </source>
</reference>
<evidence type="ECO:0000256" key="2">
    <source>
        <dbReference type="ARBA" id="ARBA00022649"/>
    </source>
</evidence>
<dbReference type="GO" id="GO:0003677">
    <property type="term" value="F:DNA binding"/>
    <property type="evidence" value="ECO:0007669"/>
    <property type="project" value="UniProtKB-KW"/>
</dbReference>
<accession>A0A935T9P7</accession>
<dbReference type="EMBL" id="JADJOT010000010">
    <property type="protein sequence ID" value="MBK7955605.1"/>
    <property type="molecule type" value="Genomic_DNA"/>
</dbReference>
<dbReference type="InterPro" id="IPR014795">
    <property type="entry name" value="TacA_1-like"/>
</dbReference>
<dbReference type="PANTHER" id="PTHR35401">
    <property type="entry name" value="COPG FAMILY HELIX-TURN-HELIX PROTEIN-RELATED-RELATED"/>
    <property type="match status" value="1"/>
</dbReference>
<keyword evidence="2" id="KW-1277">Toxin-antitoxin system</keyword>